<dbReference type="PROSITE" id="PS50086">
    <property type="entry name" value="TBC_RABGAP"/>
    <property type="match status" value="1"/>
</dbReference>
<name>A0ABQ9EEW6_TEGGR</name>
<feature type="coiled-coil region" evidence="2">
    <location>
        <begin position="571"/>
        <end position="598"/>
    </location>
</feature>
<dbReference type="SUPFAM" id="SSF47923">
    <property type="entry name" value="Ypt/Rab-GAP domain of gyp1p"/>
    <property type="match status" value="2"/>
</dbReference>
<evidence type="ECO:0000256" key="2">
    <source>
        <dbReference type="SAM" id="Coils"/>
    </source>
</evidence>
<dbReference type="PANTHER" id="PTHR22957">
    <property type="entry name" value="TBC1 DOMAIN FAMILY MEMBER GTPASE-ACTIVATING PROTEIN"/>
    <property type="match status" value="1"/>
</dbReference>
<evidence type="ECO:0000259" key="4">
    <source>
        <dbReference type="PROSITE" id="PS50086"/>
    </source>
</evidence>
<dbReference type="Pfam" id="PF00566">
    <property type="entry name" value="RabGAP-TBC"/>
    <property type="match status" value="1"/>
</dbReference>
<evidence type="ECO:0000256" key="3">
    <source>
        <dbReference type="SAM" id="MobiDB-lite"/>
    </source>
</evidence>
<feature type="domain" description="Rab-GAP TBC" evidence="4">
    <location>
        <begin position="166"/>
        <end position="376"/>
    </location>
</feature>
<dbReference type="EMBL" id="JARBDR010000918">
    <property type="protein sequence ID" value="KAJ8302097.1"/>
    <property type="molecule type" value="Genomic_DNA"/>
</dbReference>
<protein>
    <recommendedName>
        <fullName evidence="4">Rab-GAP TBC domain-containing protein</fullName>
    </recommendedName>
</protein>
<evidence type="ECO:0000313" key="5">
    <source>
        <dbReference type="EMBL" id="KAJ8302097.1"/>
    </source>
</evidence>
<dbReference type="InterPro" id="IPR035969">
    <property type="entry name" value="Rab-GAP_TBC_sf"/>
</dbReference>
<gene>
    <name evidence="5" type="ORF">KUTeg_021084</name>
</gene>
<evidence type="ECO:0000256" key="1">
    <source>
        <dbReference type="ARBA" id="ARBA00022468"/>
    </source>
</evidence>
<dbReference type="Gene3D" id="1.10.472.80">
    <property type="entry name" value="Ypt/Rab-GAP domain of gyp1p, domain 3"/>
    <property type="match status" value="1"/>
</dbReference>
<dbReference type="Gene3D" id="1.10.8.270">
    <property type="entry name" value="putative rabgap domain of human tbc1 domain family member 14 like domains"/>
    <property type="match status" value="1"/>
</dbReference>
<proteinExistence type="predicted"/>
<dbReference type="Proteomes" id="UP001217089">
    <property type="component" value="Unassembled WGS sequence"/>
</dbReference>
<dbReference type="InterPro" id="IPR000195">
    <property type="entry name" value="Rab-GAP-TBC_dom"/>
</dbReference>
<accession>A0ABQ9EEW6</accession>
<keyword evidence="6" id="KW-1185">Reference proteome</keyword>
<feature type="region of interest" description="Disordered" evidence="3">
    <location>
        <begin position="661"/>
        <end position="734"/>
    </location>
</feature>
<dbReference type="PANTHER" id="PTHR22957:SF333">
    <property type="entry name" value="TBC1 DOMAIN FAMILY MEMBER 25"/>
    <property type="match status" value="1"/>
</dbReference>
<sequence length="838" mass="95479">MPKKCEGFMQPEFKKFSLDPQITSFEMLQHILASAFNIKGDFTLSYLAKDDEGQEIYLSMLSDWDMDAAFQSLDDWDIIAPVDVPQYKISNLMEKGAIMGALSGISNQVGKTVSTMQRVMGLKNEEENKYKPSKQPMTDMEFRNYLDSSGHLVKPEEFRLSIYQGGVESSLRRVVWRHLLNIFPEGMSGRERFDYMKKKENEYYELRDYWKNLINSGSVTEEIKCVTSMVKKDVLRTDRTHKLFSGGDDSKNLISLFHILVTYALTHPQISYCQGMSDIASPLLVIQKDEAQAYLCLCGIMKRVRTNFLLDGNAITTKFKHLSTLLQLHDPVLYAYLKDCNAHDLFFCYRWLLLELKREFPFDDALYMLEVMWSTLPPDYSDPELPLTDPDYYPALLSTSPCSPSFSIKQTVYAKLLALRVNAGSRAKEIPIKPDEVSDQPQAKEIASGSANNNSIVTQEMLTSDVQDYPEVDDPITKTLQERSESIDKSLKMAEFHSESVHCHDSKIDEKKPVISLQIPNARKCLDKKLQGNSPEVKTVENVCDLHPNGPLKSLDNERIPSRICPVHGNLTEINEDKEDLKKDEENGMEKIKNIESDVENSEKDTSEIICNGISKFEGTLRMSDESLDKSIELENNEIEQYDEDDNNDSGQSQFYISLDSTEEEQKEIQASLQNKKSTTKGSFFSNMKHLISSPKRQNSDKSLQRATSLTEERHSGVNSEQPQKDLHCSSSDTSLLKKNSVSHEINENDDSGMNLSDCVEVSDDGSLELIKADNNSIKLPPPEEFGCGNPFLMFVCLTLLLQHRDAILRNKLEYDEIAMLFDRMVRKHNVHKVFTLF</sequence>
<evidence type="ECO:0000313" key="6">
    <source>
        <dbReference type="Proteomes" id="UP001217089"/>
    </source>
</evidence>
<keyword evidence="2" id="KW-0175">Coiled coil</keyword>
<feature type="region of interest" description="Disordered" evidence="3">
    <location>
        <begin position="435"/>
        <end position="455"/>
    </location>
</feature>
<feature type="non-terminal residue" evidence="5">
    <location>
        <position position="838"/>
    </location>
</feature>
<keyword evidence="1" id="KW-0343">GTPase activation</keyword>
<comment type="caution">
    <text evidence="5">The sequence shown here is derived from an EMBL/GenBank/DDBJ whole genome shotgun (WGS) entry which is preliminary data.</text>
</comment>
<reference evidence="5 6" key="1">
    <citation type="submission" date="2022-12" db="EMBL/GenBank/DDBJ databases">
        <title>Chromosome-level genome of Tegillarca granosa.</title>
        <authorList>
            <person name="Kim J."/>
        </authorList>
    </citation>
    <scope>NUCLEOTIDE SEQUENCE [LARGE SCALE GENOMIC DNA]</scope>
    <source>
        <strain evidence="5">Teg-2019</strain>
        <tissue evidence="5">Adductor muscle</tissue>
    </source>
</reference>
<feature type="compositionally biased region" description="Polar residues" evidence="3">
    <location>
        <begin position="669"/>
        <end position="686"/>
    </location>
</feature>
<organism evidence="5 6">
    <name type="scientific">Tegillarca granosa</name>
    <name type="common">Malaysian cockle</name>
    <name type="synonym">Anadara granosa</name>
    <dbReference type="NCBI Taxonomy" id="220873"/>
    <lineage>
        <taxon>Eukaryota</taxon>
        <taxon>Metazoa</taxon>
        <taxon>Spiralia</taxon>
        <taxon>Lophotrochozoa</taxon>
        <taxon>Mollusca</taxon>
        <taxon>Bivalvia</taxon>
        <taxon>Autobranchia</taxon>
        <taxon>Pteriomorphia</taxon>
        <taxon>Arcoida</taxon>
        <taxon>Arcoidea</taxon>
        <taxon>Arcidae</taxon>
        <taxon>Tegillarca</taxon>
    </lineage>
</organism>
<dbReference type="SMART" id="SM00164">
    <property type="entry name" value="TBC"/>
    <property type="match status" value="1"/>
</dbReference>